<comment type="similarity">
    <text evidence="1">Belongs to the methyltransferase superfamily.</text>
</comment>
<dbReference type="Gene3D" id="3.40.50.150">
    <property type="entry name" value="Vaccinia Virus protein VP39"/>
    <property type="match status" value="1"/>
</dbReference>
<keyword evidence="2 5" id="KW-0489">Methyltransferase</keyword>
<evidence type="ECO:0000256" key="3">
    <source>
        <dbReference type="ARBA" id="ARBA00022679"/>
    </source>
</evidence>
<dbReference type="GO" id="GO:0032259">
    <property type="term" value="P:methylation"/>
    <property type="evidence" value="ECO:0007669"/>
    <property type="project" value="UniProtKB-KW"/>
</dbReference>
<proteinExistence type="inferred from homology"/>
<dbReference type="Pfam" id="PF08241">
    <property type="entry name" value="Methyltransf_11"/>
    <property type="match status" value="1"/>
</dbReference>
<dbReference type="InterPro" id="IPR051052">
    <property type="entry name" value="Diverse_substrate_MTase"/>
</dbReference>
<gene>
    <name evidence="5" type="ORF">GCM10009554_00580</name>
</gene>
<dbReference type="CDD" id="cd02440">
    <property type="entry name" value="AdoMet_MTases"/>
    <property type="match status" value="1"/>
</dbReference>
<organism evidence="5 6">
    <name type="scientific">Kribbella koreensis</name>
    <dbReference type="NCBI Taxonomy" id="57909"/>
    <lineage>
        <taxon>Bacteria</taxon>
        <taxon>Bacillati</taxon>
        <taxon>Actinomycetota</taxon>
        <taxon>Actinomycetes</taxon>
        <taxon>Propionibacteriales</taxon>
        <taxon>Kribbellaceae</taxon>
        <taxon>Kribbella</taxon>
    </lineage>
</organism>
<evidence type="ECO:0000256" key="2">
    <source>
        <dbReference type="ARBA" id="ARBA00022603"/>
    </source>
</evidence>
<name>A0ABP3ZJQ8_9ACTN</name>
<keyword evidence="3" id="KW-0808">Transferase</keyword>
<accession>A0ABP3ZJQ8</accession>
<dbReference type="EMBL" id="BAAAHK010000001">
    <property type="protein sequence ID" value="GAA0922786.1"/>
    <property type="molecule type" value="Genomic_DNA"/>
</dbReference>
<evidence type="ECO:0000313" key="6">
    <source>
        <dbReference type="Proteomes" id="UP001500542"/>
    </source>
</evidence>
<reference evidence="6" key="1">
    <citation type="journal article" date="2019" name="Int. J. Syst. Evol. Microbiol.">
        <title>The Global Catalogue of Microorganisms (GCM) 10K type strain sequencing project: providing services to taxonomists for standard genome sequencing and annotation.</title>
        <authorList>
            <consortium name="The Broad Institute Genomics Platform"/>
            <consortium name="The Broad Institute Genome Sequencing Center for Infectious Disease"/>
            <person name="Wu L."/>
            <person name="Ma J."/>
        </authorList>
    </citation>
    <scope>NUCLEOTIDE SEQUENCE [LARGE SCALE GENOMIC DNA]</scope>
    <source>
        <strain evidence="6">JCM 10977</strain>
    </source>
</reference>
<evidence type="ECO:0000256" key="1">
    <source>
        <dbReference type="ARBA" id="ARBA00008361"/>
    </source>
</evidence>
<dbReference type="InterPro" id="IPR013216">
    <property type="entry name" value="Methyltransf_11"/>
</dbReference>
<dbReference type="GO" id="GO:0008168">
    <property type="term" value="F:methyltransferase activity"/>
    <property type="evidence" value="ECO:0007669"/>
    <property type="project" value="UniProtKB-KW"/>
</dbReference>
<protein>
    <submittedName>
        <fullName evidence="5">Class I SAM-dependent methyltransferase</fullName>
    </submittedName>
</protein>
<dbReference type="SUPFAM" id="SSF53335">
    <property type="entry name" value="S-adenosyl-L-methionine-dependent methyltransferases"/>
    <property type="match status" value="1"/>
</dbReference>
<keyword evidence="6" id="KW-1185">Reference proteome</keyword>
<comment type="caution">
    <text evidence="5">The sequence shown here is derived from an EMBL/GenBank/DDBJ whole genome shotgun (WGS) entry which is preliminary data.</text>
</comment>
<dbReference type="Proteomes" id="UP001500542">
    <property type="component" value="Unassembled WGS sequence"/>
</dbReference>
<evidence type="ECO:0000259" key="4">
    <source>
        <dbReference type="Pfam" id="PF08241"/>
    </source>
</evidence>
<feature type="domain" description="Methyltransferase type 11" evidence="4">
    <location>
        <begin position="47"/>
        <end position="137"/>
    </location>
</feature>
<dbReference type="InterPro" id="IPR029063">
    <property type="entry name" value="SAM-dependent_MTases_sf"/>
</dbReference>
<sequence>MLAGMAGDKVRALTFGEVAEEYDRVRPGYPAELFEDVLEYSSPATALEIGAGTGKATRVFASRGLHVIALEPDPGMALVLRQHVAELPVTIAMGSLESYEPEKPVDLVYSAQAFHWTDPETRWTRTAAALRPGGSLALFWNIERLTDSELRRQAETILSEYELRSPGEWPESDQPEPHAEMVELSEFSELRQEIYRWERTLATADYLAHLGTQSAYLMLEDEERDELLDRLRAVLPEPVTLEMATILYLAKRV</sequence>
<dbReference type="PANTHER" id="PTHR44942:SF4">
    <property type="entry name" value="METHYLTRANSFERASE TYPE 11 DOMAIN-CONTAINING PROTEIN"/>
    <property type="match status" value="1"/>
</dbReference>
<evidence type="ECO:0000313" key="5">
    <source>
        <dbReference type="EMBL" id="GAA0922786.1"/>
    </source>
</evidence>
<dbReference type="PANTHER" id="PTHR44942">
    <property type="entry name" value="METHYLTRANSF_11 DOMAIN-CONTAINING PROTEIN"/>
    <property type="match status" value="1"/>
</dbReference>